<protein>
    <submittedName>
        <fullName evidence="1">Uncharacterized protein</fullName>
    </submittedName>
</protein>
<organism evidence="1 2">
    <name type="scientific">Grimontia hollisae CIP 101886</name>
    <dbReference type="NCBI Taxonomy" id="675812"/>
    <lineage>
        <taxon>Bacteria</taxon>
        <taxon>Pseudomonadati</taxon>
        <taxon>Pseudomonadota</taxon>
        <taxon>Gammaproteobacteria</taxon>
        <taxon>Vibrionales</taxon>
        <taxon>Vibrionaceae</taxon>
        <taxon>Grimontia</taxon>
    </lineage>
</organism>
<evidence type="ECO:0000313" key="1">
    <source>
        <dbReference type="EMBL" id="EEY73011.1"/>
    </source>
</evidence>
<dbReference type="AlphaFoldDB" id="D0I8P2"/>
<name>D0I8P2_GRIHO</name>
<gene>
    <name evidence="1" type="ORF">VHA_002117</name>
</gene>
<evidence type="ECO:0000313" key="2">
    <source>
        <dbReference type="Proteomes" id="UP000003604"/>
    </source>
</evidence>
<keyword evidence="2" id="KW-1185">Reference proteome</keyword>
<dbReference type="Proteomes" id="UP000003604">
    <property type="component" value="Unassembled WGS sequence"/>
</dbReference>
<dbReference type="EMBL" id="ADAQ01000011">
    <property type="protein sequence ID" value="EEY73011.1"/>
    <property type="molecule type" value="Genomic_DNA"/>
</dbReference>
<sequence>MCFNYVMIHRKADLMGFGLKSYRQRIGMTLFHGATRITDQ</sequence>
<comment type="caution">
    <text evidence="1">The sequence shown here is derived from an EMBL/GenBank/DDBJ whole genome shotgun (WGS) entry which is preliminary data.</text>
</comment>
<reference evidence="1 2" key="1">
    <citation type="submission" date="2009-10" db="EMBL/GenBank/DDBJ databases">
        <authorList>
            <consortium name="Los Alamos National Laboratory (LANL)"/>
            <consortium name="National Microbial Pathogen Data Resource (NMPDR)"/>
            <person name="Saunders E.H."/>
            <person name="Munk A.C."/>
            <person name="Tapia R."/>
            <person name="Green L."/>
            <person name="Rogers Y."/>
            <person name="Detter J.C."/>
            <person name="Bruce D."/>
            <person name="Brettin T.S."/>
            <person name="Colwell R.R."/>
            <person name="Huq A."/>
            <person name="Grim C.J."/>
            <person name="Hasan N.A."/>
            <person name="Bartels D."/>
            <person name="Vonstein V."/>
        </authorList>
    </citation>
    <scope>NUCLEOTIDE SEQUENCE [LARGE SCALE GENOMIC DNA]</scope>
    <source>
        <strain evidence="1 2">CIP 101886</strain>
    </source>
</reference>
<proteinExistence type="predicted"/>
<accession>D0I8P2</accession>